<dbReference type="EMBL" id="KV428047">
    <property type="protein sequence ID" value="KZT39359.1"/>
    <property type="molecule type" value="Genomic_DNA"/>
</dbReference>
<dbReference type="Proteomes" id="UP000076798">
    <property type="component" value="Unassembled WGS sequence"/>
</dbReference>
<keyword evidence="4" id="KW-1185">Reference proteome</keyword>
<name>A0A166EA12_9AGAM</name>
<dbReference type="GO" id="GO:0003735">
    <property type="term" value="F:structural constituent of ribosome"/>
    <property type="evidence" value="ECO:0007669"/>
    <property type="project" value="TreeGrafter"/>
</dbReference>
<dbReference type="InterPro" id="IPR028909">
    <property type="entry name" value="bL21-like"/>
</dbReference>
<organism evidence="3 4">
    <name type="scientific">Sistotremastrum suecicum HHB10207 ss-3</name>
    <dbReference type="NCBI Taxonomy" id="1314776"/>
    <lineage>
        <taxon>Eukaryota</taxon>
        <taxon>Fungi</taxon>
        <taxon>Dikarya</taxon>
        <taxon>Basidiomycota</taxon>
        <taxon>Agaricomycotina</taxon>
        <taxon>Agaricomycetes</taxon>
        <taxon>Sistotremastrales</taxon>
        <taxon>Sistotremastraceae</taxon>
        <taxon>Sistotremastrum</taxon>
    </lineage>
</organism>
<evidence type="ECO:0000313" key="3">
    <source>
        <dbReference type="EMBL" id="KZT39359.1"/>
    </source>
</evidence>
<dbReference type="SUPFAM" id="SSF141091">
    <property type="entry name" value="L21p-like"/>
    <property type="match status" value="1"/>
</dbReference>
<reference evidence="3 4" key="1">
    <citation type="journal article" date="2016" name="Mol. Biol. Evol.">
        <title>Comparative Genomics of Early-Diverging Mushroom-Forming Fungi Provides Insights into the Origins of Lignocellulose Decay Capabilities.</title>
        <authorList>
            <person name="Nagy L.G."/>
            <person name="Riley R."/>
            <person name="Tritt A."/>
            <person name="Adam C."/>
            <person name="Daum C."/>
            <person name="Floudas D."/>
            <person name="Sun H."/>
            <person name="Yadav J.S."/>
            <person name="Pangilinan J."/>
            <person name="Larsson K.H."/>
            <person name="Matsuura K."/>
            <person name="Barry K."/>
            <person name="Labutti K."/>
            <person name="Kuo R."/>
            <person name="Ohm R.A."/>
            <person name="Bhattacharya S.S."/>
            <person name="Shirouzu T."/>
            <person name="Yoshinaga Y."/>
            <person name="Martin F.M."/>
            <person name="Grigoriev I.V."/>
            <person name="Hibbett D.S."/>
        </authorList>
    </citation>
    <scope>NUCLEOTIDE SEQUENCE [LARGE SCALE GENOMIC DNA]</scope>
    <source>
        <strain evidence="3 4">HHB10207 ss-3</strain>
    </source>
</reference>
<gene>
    <name evidence="3" type="ORF">SISSUDRAFT_644312</name>
</gene>
<dbReference type="PANTHER" id="PTHR21349:SF0">
    <property type="entry name" value="LARGE RIBOSOMAL SUBUNIT PROTEIN BL21M"/>
    <property type="match status" value="1"/>
</dbReference>
<dbReference type="GO" id="GO:0005762">
    <property type="term" value="C:mitochondrial large ribosomal subunit"/>
    <property type="evidence" value="ECO:0007669"/>
    <property type="project" value="TreeGrafter"/>
</dbReference>
<dbReference type="OrthoDB" id="5994at2759"/>
<accession>A0A166EA12</accession>
<evidence type="ECO:0000313" key="4">
    <source>
        <dbReference type="Proteomes" id="UP000076798"/>
    </source>
</evidence>
<dbReference type="PANTHER" id="PTHR21349">
    <property type="entry name" value="50S RIBOSOMAL PROTEIN L21"/>
    <property type="match status" value="1"/>
</dbReference>
<dbReference type="Pfam" id="PF00829">
    <property type="entry name" value="Ribosomal_L21p"/>
    <property type="match status" value="1"/>
</dbReference>
<proteinExistence type="inferred from homology"/>
<sequence>MFAAAARNALRARPLGLWSVRTVQRNYIAENVAGPSSLTSTNAIRPPPVSSASQNTTLSAGANRYLDPLSSDTISPLSNVTPTLALSLIRSQPNHYIIASIAGQRYLLAPKDLLTVPRLKDVRVGDVIQLSEIQELGSREYTLRGNETLSQLGVKVHATIVEHTKGKMEFIHKKKRRKGYERTIQHKQTYTRLRIGEFTLGESS</sequence>
<dbReference type="STRING" id="1314776.A0A166EA12"/>
<dbReference type="AlphaFoldDB" id="A0A166EA12"/>
<protein>
    <recommendedName>
        <fullName evidence="2">Large ribosomal subunit protein bL21m</fullName>
    </recommendedName>
</protein>
<dbReference type="InterPro" id="IPR036164">
    <property type="entry name" value="bL21-like_sf"/>
</dbReference>
<evidence type="ECO:0000256" key="2">
    <source>
        <dbReference type="ARBA" id="ARBA00044129"/>
    </source>
</evidence>
<comment type="similarity">
    <text evidence="1">Belongs to the bacterial ribosomal protein bL21 family.</text>
</comment>
<evidence type="ECO:0000256" key="1">
    <source>
        <dbReference type="ARBA" id="ARBA00008563"/>
    </source>
</evidence>